<gene>
    <name evidence="2" type="ORF">ALT_8761</name>
</gene>
<evidence type="ECO:0000259" key="1">
    <source>
        <dbReference type="PROSITE" id="PS50011"/>
    </source>
</evidence>
<dbReference type="InterPro" id="IPR052751">
    <property type="entry name" value="Plant_MAPKKK"/>
</dbReference>
<accession>A0AAN4PQW3</accession>
<keyword evidence="2" id="KW-0418">Kinase</keyword>
<organism evidence="2 3">
    <name type="scientific">Aspergillus lentulus</name>
    <dbReference type="NCBI Taxonomy" id="293939"/>
    <lineage>
        <taxon>Eukaryota</taxon>
        <taxon>Fungi</taxon>
        <taxon>Dikarya</taxon>
        <taxon>Ascomycota</taxon>
        <taxon>Pezizomycotina</taxon>
        <taxon>Eurotiomycetes</taxon>
        <taxon>Eurotiomycetidae</taxon>
        <taxon>Eurotiales</taxon>
        <taxon>Aspergillaceae</taxon>
        <taxon>Aspergillus</taxon>
        <taxon>Aspergillus subgen. Fumigati</taxon>
    </lineage>
</organism>
<dbReference type="SMART" id="SM00220">
    <property type="entry name" value="S_TKc"/>
    <property type="match status" value="1"/>
</dbReference>
<dbReference type="GO" id="GO:0007165">
    <property type="term" value="P:signal transduction"/>
    <property type="evidence" value="ECO:0007669"/>
    <property type="project" value="TreeGrafter"/>
</dbReference>
<dbReference type="InterPro" id="IPR011009">
    <property type="entry name" value="Kinase-like_dom_sf"/>
</dbReference>
<dbReference type="InterPro" id="IPR000719">
    <property type="entry name" value="Prot_kinase_dom"/>
</dbReference>
<dbReference type="SUPFAM" id="SSF56112">
    <property type="entry name" value="Protein kinase-like (PK-like)"/>
    <property type="match status" value="1"/>
</dbReference>
<dbReference type="GO" id="GO:0005524">
    <property type="term" value="F:ATP binding"/>
    <property type="evidence" value="ECO:0007669"/>
    <property type="project" value="InterPro"/>
</dbReference>
<evidence type="ECO:0000313" key="3">
    <source>
        <dbReference type="Proteomes" id="UP000051487"/>
    </source>
</evidence>
<evidence type="ECO:0000313" key="2">
    <source>
        <dbReference type="EMBL" id="GAQ11440.1"/>
    </source>
</evidence>
<dbReference type="InterPro" id="IPR008271">
    <property type="entry name" value="Ser/Thr_kinase_AS"/>
</dbReference>
<dbReference type="GO" id="GO:0004672">
    <property type="term" value="F:protein kinase activity"/>
    <property type="evidence" value="ECO:0007669"/>
    <property type="project" value="InterPro"/>
</dbReference>
<dbReference type="Pfam" id="PF00069">
    <property type="entry name" value="Pkinase"/>
    <property type="match status" value="1"/>
</dbReference>
<feature type="domain" description="Protein kinase" evidence="1">
    <location>
        <begin position="1"/>
        <end position="249"/>
    </location>
</feature>
<dbReference type="PROSITE" id="PS00108">
    <property type="entry name" value="PROTEIN_KINASE_ST"/>
    <property type="match status" value="1"/>
</dbReference>
<dbReference type="AlphaFoldDB" id="A0AAN4PQW3"/>
<keyword evidence="2" id="KW-0808">Transferase</keyword>
<protein>
    <submittedName>
        <fullName evidence="2">Calcium/calmodulin-dependent protein kinase type 1</fullName>
    </submittedName>
</protein>
<reference evidence="2 3" key="1">
    <citation type="submission" date="2015-11" db="EMBL/GenBank/DDBJ databases">
        <title>Aspergillus lentulus strain IFM 54703T.</title>
        <authorList>
            <person name="Kusuya Y."/>
            <person name="Sakai K."/>
            <person name="Kamei K."/>
            <person name="Takahashi H."/>
            <person name="Yaguchi T."/>
        </authorList>
    </citation>
    <scope>NUCLEOTIDE SEQUENCE [LARGE SCALE GENOMIC DNA]</scope>
    <source>
        <strain evidence="2 3">IFM 54703</strain>
    </source>
</reference>
<dbReference type="EMBL" id="BCLY01000016">
    <property type="protein sequence ID" value="GAQ11440.1"/>
    <property type="molecule type" value="Genomic_DNA"/>
</dbReference>
<dbReference type="CDD" id="cd00180">
    <property type="entry name" value="PKc"/>
    <property type="match status" value="1"/>
</dbReference>
<sequence length="261" mass="28948">MEEKGFLGKGSYGEVWLQHCTTDRLGGRLRAVKEILKAKSLANSIDDTRELEAIAKFSKKEVTCSRSVPRTGPVPDPFQCTHLICPVFGLGSLGKAIPETEARTITVQLLEGLRLMHDEGFAHRDLKPPNIFVTSKGPSWKVKIGDFGVSKQVDQDKEAAVDGSGFAYTPAVDIWSLGVITFYMLTGRLPFEGLRGLFKYMDKPDDSPFRAKVSKLAENEAMQEVDEEVVPDYRRGLSNYLLLQFQANFAIFMASLIAPAQ</sequence>
<dbReference type="PANTHER" id="PTHR48011:SF4">
    <property type="entry name" value="MITOGEN-ACTIVATED PROTEIN KINASE KINASE KINASE 19"/>
    <property type="match status" value="1"/>
</dbReference>
<dbReference type="PANTHER" id="PTHR48011">
    <property type="entry name" value="CCR4-NOT TRANSCRIPTIONAL COMPLEX SUBUNIT CAF120-RELATED"/>
    <property type="match status" value="1"/>
</dbReference>
<dbReference type="Proteomes" id="UP000051487">
    <property type="component" value="Unassembled WGS sequence"/>
</dbReference>
<name>A0AAN4PQW3_ASPLE</name>
<dbReference type="Gene3D" id="1.10.510.10">
    <property type="entry name" value="Transferase(Phosphotransferase) domain 1"/>
    <property type="match status" value="1"/>
</dbReference>
<comment type="caution">
    <text evidence="2">The sequence shown here is derived from an EMBL/GenBank/DDBJ whole genome shotgun (WGS) entry which is preliminary data.</text>
</comment>
<dbReference type="PROSITE" id="PS50011">
    <property type="entry name" value="PROTEIN_KINASE_DOM"/>
    <property type="match status" value="1"/>
</dbReference>
<proteinExistence type="predicted"/>